<feature type="region of interest" description="Disordered" evidence="1">
    <location>
        <begin position="137"/>
        <end position="182"/>
    </location>
</feature>
<accession>A0AA40DDY8</accession>
<dbReference type="EMBL" id="JAULSY010000008">
    <property type="protein sequence ID" value="KAK0673123.1"/>
    <property type="molecule type" value="Genomic_DNA"/>
</dbReference>
<feature type="compositionally biased region" description="Basic and acidic residues" evidence="1">
    <location>
        <begin position="222"/>
        <end position="234"/>
    </location>
</feature>
<organism evidence="2 3">
    <name type="scientific">Cercophora samala</name>
    <dbReference type="NCBI Taxonomy" id="330535"/>
    <lineage>
        <taxon>Eukaryota</taxon>
        <taxon>Fungi</taxon>
        <taxon>Dikarya</taxon>
        <taxon>Ascomycota</taxon>
        <taxon>Pezizomycotina</taxon>
        <taxon>Sordariomycetes</taxon>
        <taxon>Sordariomycetidae</taxon>
        <taxon>Sordariales</taxon>
        <taxon>Lasiosphaeriaceae</taxon>
        <taxon>Cercophora</taxon>
    </lineage>
</organism>
<protein>
    <submittedName>
        <fullName evidence="2">Uncharacterized protein</fullName>
    </submittedName>
</protein>
<dbReference type="AlphaFoldDB" id="A0AA40DDY8"/>
<reference evidence="2" key="1">
    <citation type="submission" date="2023-06" db="EMBL/GenBank/DDBJ databases">
        <title>Genome-scale phylogeny and comparative genomics of the fungal order Sordariales.</title>
        <authorList>
            <consortium name="Lawrence Berkeley National Laboratory"/>
            <person name="Hensen N."/>
            <person name="Bonometti L."/>
            <person name="Westerberg I."/>
            <person name="Brannstrom I.O."/>
            <person name="Guillou S."/>
            <person name="Cros-Aarteil S."/>
            <person name="Calhoun S."/>
            <person name="Haridas S."/>
            <person name="Kuo A."/>
            <person name="Mondo S."/>
            <person name="Pangilinan J."/>
            <person name="Riley R."/>
            <person name="Labutti K."/>
            <person name="Andreopoulos B."/>
            <person name="Lipzen A."/>
            <person name="Chen C."/>
            <person name="Yanf M."/>
            <person name="Daum C."/>
            <person name="Ng V."/>
            <person name="Clum A."/>
            <person name="Steindorff A."/>
            <person name="Ohm R."/>
            <person name="Martin F."/>
            <person name="Silar P."/>
            <person name="Natvig D."/>
            <person name="Lalanne C."/>
            <person name="Gautier V."/>
            <person name="Ament-Velasquez S.L."/>
            <person name="Kruys A."/>
            <person name="Hutchinson M.I."/>
            <person name="Powell A.J."/>
            <person name="Barry K."/>
            <person name="Miller A.N."/>
            <person name="Grigoriev I.V."/>
            <person name="Debuchy R."/>
            <person name="Gladieux P."/>
            <person name="Thoren M.H."/>
            <person name="Johannesson H."/>
        </authorList>
    </citation>
    <scope>NUCLEOTIDE SEQUENCE</scope>
    <source>
        <strain evidence="2">CBS 307.81</strain>
    </source>
</reference>
<proteinExistence type="predicted"/>
<feature type="region of interest" description="Disordered" evidence="1">
    <location>
        <begin position="351"/>
        <end position="375"/>
    </location>
</feature>
<comment type="caution">
    <text evidence="2">The sequence shown here is derived from an EMBL/GenBank/DDBJ whole genome shotgun (WGS) entry which is preliminary data.</text>
</comment>
<evidence type="ECO:0000313" key="3">
    <source>
        <dbReference type="Proteomes" id="UP001174997"/>
    </source>
</evidence>
<name>A0AA40DDY8_9PEZI</name>
<keyword evidence="3" id="KW-1185">Reference proteome</keyword>
<feature type="compositionally biased region" description="Polar residues" evidence="1">
    <location>
        <begin position="167"/>
        <end position="182"/>
    </location>
</feature>
<gene>
    <name evidence="2" type="ORF">QBC41DRAFT_333790</name>
</gene>
<sequence length="375" mass="41366">MCQGTIYDLWCPCIFHPPSHSFYRPFGIHPPDFNFTLIHHPITNPLKSHKSMSSHSIVYSQHCAGYGFCPDYLHSGSSRFNPRDQLDMGGLCPAGNAIAYKREAYICSRLCDACIQAGCEQRMEYVGAKTVKRSMYGCRSQEEERERRARSRSRRERGVSPAGSVRSFDSTGRARSSSVDSNGTIKVRDMDWVMKLVEGAQEKGSSGAADKQDQPRAVVAESKTEEESMAERPASKPQTMAEELLPSPLLLSSRGKSSSNSLEQLFASSESQVLSDYESDRATVVAGLEAAEKQGGAKTQDVAVDETPRITESTPRGESQSFMRRLWMNTKTAAGQEPVHRLRFLRRGNINGAALGTGNSRERSQGQAKGPITIE</sequence>
<evidence type="ECO:0000313" key="2">
    <source>
        <dbReference type="EMBL" id="KAK0673123.1"/>
    </source>
</evidence>
<evidence type="ECO:0000256" key="1">
    <source>
        <dbReference type="SAM" id="MobiDB-lite"/>
    </source>
</evidence>
<feature type="region of interest" description="Disordered" evidence="1">
    <location>
        <begin position="201"/>
        <end position="241"/>
    </location>
</feature>
<dbReference type="Proteomes" id="UP001174997">
    <property type="component" value="Unassembled WGS sequence"/>
</dbReference>